<reference evidence="1" key="1">
    <citation type="submission" date="2022-06" db="EMBL/GenBank/DDBJ databases">
        <title>Sphingomonas sp. nov. isolated from rhizosphere soil of tomato.</title>
        <authorList>
            <person name="Dong H."/>
            <person name="Gao R."/>
        </authorList>
    </citation>
    <scope>NUCLEOTIDE SEQUENCE</scope>
    <source>
        <strain evidence="1">MMSM24</strain>
    </source>
</reference>
<dbReference type="AlphaFoldDB" id="A0AA41ZBD4"/>
<keyword evidence="2" id="KW-1185">Reference proteome</keyword>
<proteinExistence type="predicted"/>
<sequence length="72" mass="7881">MSRAINLDVPHADVIAMCEKHNVTISAIEVLPSGGTRVVLMNGYDTALIADAFKSRVIEGVVQRTPLVTRYR</sequence>
<comment type="caution">
    <text evidence="1">The sequence shown here is derived from an EMBL/GenBank/DDBJ whole genome shotgun (WGS) entry which is preliminary data.</text>
</comment>
<accession>A0AA41ZBD4</accession>
<organism evidence="1 2">
    <name type="scientific">Sphingomonas lycopersici</name>
    <dbReference type="NCBI Taxonomy" id="2951807"/>
    <lineage>
        <taxon>Bacteria</taxon>
        <taxon>Pseudomonadati</taxon>
        <taxon>Pseudomonadota</taxon>
        <taxon>Alphaproteobacteria</taxon>
        <taxon>Sphingomonadales</taxon>
        <taxon>Sphingomonadaceae</taxon>
        <taxon>Sphingomonas</taxon>
    </lineage>
</organism>
<dbReference type="EMBL" id="JANFAV010000001">
    <property type="protein sequence ID" value="MCW6533784.1"/>
    <property type="molecule type" value="Genomic_DNA"/>
</dbReference>
<gene>
    <name evidence="1" type="ORF">NEE01_03195</name>
</gene>
<name>A0AA41ZBD4_9SPHN</name>
<dbReference type="Proteomes" id="UP001165565">
    <property type="component" value="Unassembled WGS sequence"/>
</dbReference>
<evidence type="ECO:0000313" key="1">
    <source>
        <dbReference type="EMBL" id="MCW6533784.1"/>
    </source>
</evidence>
<evidence type="ECO:0000313" key="2">
    <source>
        <dbReference type="Proteomes" id="UP001165565"/>
    </source>
</evidence>
<protein>
    <submittedName>
        <fullName evidence="1">Uncharacterized protein</fullName>
    </submittedName>
</protein>
<dbReference type="RefSeq" id="WP_179514719.1">
    <property type="nucleotide sequence ID" value="NZ_JANFAV010000001.1"/>
</dbReference>